<accession>A0A6A6B2C9</accession>
<keyword evidence="1" id="KW-0812">Transmembrane</keyword>
<dbReference type="RefSeq" id="XP_033392609.1">
    <property type="nucleotide sequence ID" value="XM_033535105.1"/>
</dbReference>
<dbReference type="GeneID" id="54292599"/>
<feature type="transmembrane region" description="Helical" evidence="1">
    <location>
        <begin position="145"/>
        <end position="166"/>
    </location>
</feature>
<keyword evidence="1" id="KW-1133">Transmembrane helix</keyword>
<organism evidence="2 3">
    <name type="scientific">Aplosporella prunicola CBS 121167</name>
    <dbReference type="NCBI Taxonomy" id="1176127"/>
    <lineage>
        <taxon>Eukaryota</taxon>
        <taxon>Fungi</taxon>
        <taxon>Dikarya</taxon>
        <taxon>Ascomycota</taxon>
        <taxon>Pezizomycotina</taxon>
        <taxon>Dothideomycetes</taxon>
        <taxon>Dothideomycetes incertae sedis</taxon>
        <taxon>Botryosphaeriales</taxon>
        <taxon>Aplosporellaceae</taxon>
        <taxon>Aplosporella</taxon>
    </lineage>
</organism>
<proteinExistence type="predicted"/>
<dbReference type="AlphaFoldDB" id="A0A6A6B2C9"/>
<reference evidence="2" key="1">
    <citation type="journal article" date="2020" name="Stud. Mycol.">
        <title>101 Dothideomycetes genomes: a test case for predicting lifestyles and emergence of pathogens.</title>
        <authorList>
            <person name="Haridas S."/>
            <person name="Albert R."/>
            <person name="Binder M."/>
            <person name="Bloem J."/>
            <person name="Labutti K."/>
            <person name="Salamov A."/>
            <person name="Andreopoulos B."/>
            <person name="Baker S."/>
            <person name="Barry K."/>
            <person name="Bills G."/>
            <person name="Bluhm B."/>
            <person name="Cannon C."/>
            <person name="Castanera R."/>
            <person name="Culley D."/>
            <person name="Daum C."/>
            <person name="Ezra D."/>
            <person name="Gonzalez J."/>
            <person name="Henrissat B."/>
            <person name="Kuo A."/>
            <person name="Liang C."/>
            <person name="Lipzen A."/>
            <person name="Lutzoni F."/>
            <person name="Magnuson J."/>
            <person name="Mondo S."/>
            <person name="Nolan M."/>
            <person name="Ohm R."/>
            <person name="Pangilinan J."/>
            <person name="Park H.-J."/>
            <person name="Ramirez L."/>
            <person name="Alfaro M."/>
            <person name="Sun H."/>
            <person name="Tritt A."/>
            <person name="Yoshinaga Y."/>
            <person name="Zwiers L.-H."/>
            <person name="Turgeon B."/>
            <person name="Goodwin S."/>
            <person name="Spatafora J."/>
            <person name="Crous P."/>
            <person name="Grigoriev I."/>
        </authorList>
    </citation>
    <scope>NUCLEOTIDE SEQUENCE</scope>
    <source>
        <strain evidence="2">CBS 121167</strain>
    </source>
</reference>
<evidence type="ECO:0000313" key="2">
    <source>
        <dbReference type="EMBL" id="KAF2136891.1"/>
    </source>
</evidence>
<evidence type="ECO:0000256" key="1">
    <source>
        <dbReference type="SAM" id="Phobius"/>
    </source>
</evidence>
<gene>
    <name evidence="2" type="ORF">K452DRAFT_116774</name>
</gene>
<dbReference type="EMBL" id="ML995510">
    <property type="protein sequence ID" value="KAF2136891.1"/>
    <property type="molecule type" value="Genomic_DNA"/>
</dbReference>
<keyword evidence="3" id="KW-1185">Reference proteome</keyword>
<keyword evidence="1" id="KW-0472">Membrane</keyword>
<evidence type="ECO:0000313" key="3">
    <source>
        <dbReference type="Proteomes" id="UP000799438"/>
    </source>
</evidence>
<feature type="transmembrane region" description="Helical" evidence="1">
    <location>
        <begin position="111"/>
        <end position="133"/>
    </location>
</feature>
<protein>
    <submittedName>
        <fullName evidence="2">Uncharacterized protein</fullName>
    </submittedName>
</protein>
<dbReference type="Proteomes" id="UP000799438">
    <property type="component" value="Unassembled WGS sequence"/>
</dbReference>
<name>A0A6A6B2C9_9PEZI</name>
<sequence>MSSCLWSRKKVDHWARMTVMSHQRCFTYSLPGLCRLMSVQLSKPQPPRRLFRFRECNQQVTHSTDVPYPRQRHWTICGGNQREIYLALSMIPIAPRNFLSMSRKEKQTETAYVWLSRTSFLVLSFLIVVPPRFSQFPGDCSSLPWRYILVSHLLLTSLSLRGCGLFRSARTLIYLTDHPNFFPSCCVSFWRCRVIENTAVRGVMRLMLRPALP</sequence>